<dbReference type="InterPro" id="IPR009068">
    <property type="entry name" value="uS15_NS1_RNA-bd_sf"/>
</dbReference>
<evidence type="ECO:0000256" key="9">
    <source>
        <dbReference type="SAM" id="Coils"/>
    </source>
</evidence>
<name>A0A4U5P7G6_STECR</name>
<dbReference type="AlphaFoldDB" id="A0A4U5P7G6"/>
<dbReference type="OrthoDB" id="441444at2759"/>
<sequence length="354" mass="40698">MNKLVSALTADFGVVLVLQQRAPIHMTAELSRARRQFFNIHKKVTDPAKQDPEYFELQAAKLPLDSHYIDALEKLYTDKIGSERELYVKKDDSLIGRTGTASATSKDYGLPELDLTEPRLSYANVDALMSAPESVKRIFSIGYGQRRDITAAWKQKLIQSVNKHKYDHNSLQMRIAWATALIRHWSELVDEIAKKTPKKPTWLTHRLWLMVDYRRKLLRQLREQDAEAFDEVLRTLKIAFHVPVEQVGPKTRKAWSERQLRVRVEAEKEARLKELHTKLKEGRDEKMAALDNKLESLEKEEQSIKARLDAILELEGKSTKDVVGIYKPHLIDAVSETSIHSSLFGHPKPTMTAK</sequence>
<dbReference type="SUPFAM" id="SSF47060">
    <property type="entry name" value="S15/NS1 RNA-binding domain"/>
    <property type="match status" value="1"/>
</dbReference>
<comment type="caution">
    <text evidence="10">The sequence shown here is derived from an EMBL/GenBank/DDBJ whole genome shotgun (WGS) entry which is preliminary data.</text>
</comment>
<protein>
    <recommendedName>
        <fullName evidence="7">Small ribosomal subunit protein uS15m</fullName>
    </recommendedName>
    <alternativeName>
        <fullName evidence="8">28S ribosomal protein S15, mitochondrial</fullName>
    </alternativeName>
</protein>
<evidence type="ECO:0000256" key="4">
    <source>
        <dbReference type="ARBA" id="ARBA00022980"/>
    </source>
</evidence>
<keyword evidence="5" id="KW-0496">Mitochondrion</keyword>
<feature type="coiled-coil region" evidence="9">
    <location>
        <begin position="265"/>
        <end position="314"/>
    </location>
</feature>
<dbReference type="GO" id="GO:0005763">
    <property type="term" value="C:mitochondrial small ribosomal subunit"/>
    <property type="evidence" value="ECO:0007669"/>
    <property type="project" value="TreeGrafter"/>
</dbReference>
<evidence type="ECO:0000256" key="6">
    <source>
        <dbReference type="ARBA" id="ARBA00023274"/>
    </source>
</evidence>
<reference evidence="10" key="2">
    <citation type="journal article" date="2015" name="Genome Biol.">
        <title>Comparative genomics of Steinernema reveals deeply conserved gene regulatory networks.</title>
        <authorList>
            <person name="Dillman A.R."/>
            <person name="Macchietto M."/>
            <person name="Porter C.F."/>
            <person name="Rogers A."/>
            <person name="Williams B."/>
            <person name="Antoshechkin I."/>
            <person name="Lee M.M."/>
            <person name="Goodwin Z."/>
            <person name="Lu X."/>
            <person name="Lewis E.E."/>
            <person name="Goodrich-Blair H."/>
            <person name="Stock S.P."/>
            <person name="Adams B.J."/>
            <person name="Sternberg P.W."/>
            <person name="Mortazavi A."/>
        </authorList>
    </citation>
    <scope>NUCLEOTIDE SEQUENCE [LARGE SCALE GENOMIC DNA]</scope>
    <source>
        <strain evidence="10">ALL</strain>
    </source>
</reference>
<evidence type="ECO:0000256" key="2">
    <source>
        <dbReference type="ARBA" id="ARBA00008434"/>
    </source>
</evidence>
<organism evidence="10">
    <name type="scientific">Steinernema carpocapsae</name>
    <name type="common">Entomopathogenic nematode</name>
    <dbReference type="NCBI Taxonomy" id="34508"/>
    <lineage>
        <taxon>Eukaryota</taxon>
        <taxon>Metazoa</taxon>
        <taxon>Ecdysozoa</taxon>
        <taxon>Nematoda</taxon>
        <taxon>Chromadorea</taxon>
        <taxon>Rhabditida</taxon>
        <taxon>Tylenchina</taxon>
        <taxon>Panagrolaimomorpha</taxon>
        <taxon>Strongyloidoidea</taxon>
        <taxon>Steinernematidae</taxon>
        <taxon>Steinernema</taxon>
    </lineage>
</organism>
<keyword evidence="6" id="KW-0687">Ribonucleoprotein</keyword>
<dbReference type="GO" id="GO:0032543">
    <property type="term" value="P:mitochondrial translation"/>
    <property type="evidence" value="ECO:0007669"/>
    <property type="project" value="TreeGrafter"/>
</dbReference>
<reference evidence="10" key="1">
    <citation type="submission" date="2013-11" db="EMBL/GenBank/DDBJ databases">
        <authorList>
            <person name="Sternberg P."/>
            <person name="Dillman A."/>
            <person name="Macchietto M."/>
        </authorList>
    </citation>
    <scope>NUCLEOTIDE SEQUENCE</scope>
    <source>
        <strain evidence="10">ALL</strain>
    </source>
</reference>
<dbReference type="GO" id="GO:0003723">
    <property type="term" value="F:RNA binding"/>
    <property type="evidence" value="ECO:0007669"/>
    <property type="project" value="TreeGrafter"/>
</dbReference>
<evidence type="ECO:0000256" key="1">
    <source>
        <dbReference type="ARBA" id="ARBA00004173"/>
    </source>
</evidence>
<proteinExistence type="inferred from homology"/>
<evidence type="ECO:0000256" key="5">
    <source>
        <dbReference type="ARBA" id="ARBA00023128"/>
    </source>
</evidence>
<dbReference type="SMART" id="SM01387">
    <property type="entry name" value="Ribosomal_S15"/>
    <property type="match status" value="1"/>
</dbReference>
<accession>A0A4U5P7G6</accession>
<keyword evidence="4" id="KW-0689">Ribosomal protein</keyword>
<dbReference type="InterPro" id="IPR000589">
    <property type="entry name" value="Ribosomal_uS15"/>
</dbReference>
<dbReference type="EMBL" id="AZBU02000002">
    <property type="protein sequence ID" value="TKR92198.1"/>
    <property type="molecule type" value="Genomic_DNA"/>
</dbReference>
<evidence type="ECO:0000256" key="7">
    <source>
        <dbReference type="ARBA" id="ARBA00035249"/>
    </source>
</evidence>
<comment type="similarity">
    <text evidence="2">Belongs to the universal ribosomal protein uS15 family.</text>
</comment>
<keyword evidence="9" id="KW-0175">Coiled coil</keyword>
<dbReference type="PANTHER" id="PTHR46685">
    <property type="entry name" value="28S RIBOSOMAL PROTEIN S15, MITOCHONDRIAL"/>
    <property type="match status" value="1"/>
</dbReference>
<dbReference type="InterPro" id="IPR052137">
    <property type="entry name" value="uS15_ribosomal"/>
</dbReference>
<gene>
    <name evidence="10" type="ORF">L596_006896</name>
</gene>
<keyword evidence="3" id="KW-0809">Transit peptide</keyword>
<dbReference type="GO" id="GO:0003735">
    <property type="term" value="F:structural constituent of ribosome"/>
    <property type="evidence" value="ECO:0007669"/>
    <property type="project" value="InterPro"/>
</dbReference>
<dbReference type="STRING" id="34508.A0A4U5P7G6"/>
<comment type="subcellular location">
    <subcellularLocation>
        <location evidence="1">Mitochondrion</location>
    </subcellularLocation>
</comment>
<evidence type="ECO:0000256" key="3">
    <source>
        <dbReference type="ARBA" id="ARBA00022946"/>
    </source>
</evidence>
<dbReference type="PANTHER" id="PTHR46685:SF1">
    <property type="entry name" value="SMALL RIBOSOMAL SUBUNIT PROTEIN US15M"/>
    <property type="match status" value="1"/>
</dbReference>
<dbReference type="Pfam" id="PF00312">
    <property type="entry name" value="Ribosomal_S15"/>
    <property type="match status" value="1"/>
</dbReference>
<evidence type="ECO:0000256" key="8">
    <source>
        <dbReference type="ARBA" id="ARBA00035528"/>
    </source>
</evidence>
<dbReference type="Gene3D" id="1.10.287.10">
    <property type="entry name" value="S15/NS1, RNA-binding"/>
    <property type="match status" value="1"/>
</dbReference>
<evidence type="ECO:0000313" key="10">
    <source>
        <dbReference type="EMBL" id="TKR92198.1"/>
    </source>
</evidence>
<reference evidence="10" key="3">
    <citation type="journal article" date="2019" name="G3 (Bethesda)">
        <title>Hybrid Assembly of the Genome of the Entomopathogenic Nematode Steinernema carpocapsae Identifies the X-Chromosome.</title>
        <authorList>
            <person name="Serra L."/>
            <person name="Macchietto M."/>
            <person name="Macias-Munoz A."/>
            <person name="McGill C.J."/>
            <person name="Rodriguez I.M."/>
            <person name="Rodriguez B."/>
            <person name="Murad R."/>
            <person name="Mortazavi A."/>
        </authorList>
    </citation>
    <scope>NUCLEOTIDE SEQUENCE</scope>
    <source>
        <strain evidence="10">ALL</strain>
    </source>
</reference>